<feature type="transmembrane region" description="Helical" evidence="1">
    <location>
        <begin position="83"/>
        <end position="101"/>
    </location>
</feature>
<keyword evidence="1" id="KW-0472">Membrane</keyword>
<evidence type="ECO:0000256" key="1">
    <source>
        <dbReference type="SAM" id="Phobius"/>
    </source>
</evidence>
<feature type="transmembrane region" description="Helical" evidence="1">
    <location>
        <begin position="46"/>
        <end position="71"/>
    </location>
</feature>
<keyword evidence="1" id="KW-1133">Transmembrane helix</keyword>
<sequence>MCSSQKSKMGQWKKPQSPKCADFIPYYWPAGFIMSIARARNVEKTFWCSMFAGLTVGFTFCVDCVGAGLMFGKFVLHFEHIKIYWLPLYTCSSSLLLHCFARFEIRRKYQIDCDNSLWYEIWQTCLCP</sequence>
<dbReference type="AlphaFoldDB" id="A0A0S4JRH5"/>
<organism evidence="2 3">
    <name type="scientific">Bodo saltans</name>
    <name type="common">Flagellated protozoan</name>
    <dbReference type="NCBI Taxonomy" id="75058"/>
    <lineage>
        <taxon>Eukaryota</taxon>
        <taxon>Discoba</taxon>
        <taxon>Euglenozoa</taxon>
        <taxon>Kinetoplastea</taxon>
        <taxon>Metakinetoplastina</taxon>
        <taxon>Eubodonida</taxon>
        <taxon>Bodonidae</taxon>
        <taxon>Bodo</taxon>
    </lineage>
</organism>
<dbReference type="EMBL" id="CYKH01001953">
    <property type="protein sequence ID" value="CUG91680.1"/>
    <property type="molecule type" value="Genomic_DNA"/>
</dbReference>
<dbReference type="VEuPathDB" id="TriTrypDB:BSAL_33290"/>
<keyword evidence="3" id="KW-1185">Reference proteome</keyword>
<evidence type="ECO:0000313" key="2">
    <source>
        <dbReference type="EMBL" id="CUG91680.1"/>
    </source>
</evidence>
<accession>A0A0S4JRH5</accession>
<keyword evidence="1" id="KW-0812">Transmembrane</keyword>
<gene>
    <name evidence="2" type="ORF">BSAL_33290</name>
</gene>
<protein>
    <submittedName>
        <fullName evidence="2">Membrane-associated protein, putative</fullName>
    </submittedName>
</protein>
<proteinExistence type="predicted"/>
<dbReference type="Proteomes" id="UP000051952">
    <property type="component" value="Unassembled WGS sequence"/>
</dbReference>
<reference evidence="3" key="1">
    <citation type="submission" date="2015-09" db="EMBL/GenBank/DDBJ databases">
        <authorList>
            <consortium name="Pathogen Informatics"/>
        </authorList>
    </citation>
    <scope>NUCLEOTIDE SEQUENCE [LARGE SCALE GENOMIC DNA]</scope>
    <source>
        <strain evidence="3">Lake Konstanz</strain>
    </source>
</reference>
<evidence type="ECO:0000313" key="3">
    <source>
        <dbReference type="Proteomes" id="UP000051952"/>
    </source>
</evidence>
<name>A0A0S4JRH5_BODSA</name>